<dbReference type="Proteomes" id="UP001348369">
    <property type="component" value="Chromosome"/>
</dbReference>
<reference evidence="1" key="1">
    <citation type="submission" date="2022-10" db="EMBL/GenBank/DDBJ databases">
        <title>The complete genomes of actinobacterial strains from the NBC collection.</title>
        <authorList>
            <person name="Joergensen T.S."/>
            <person name="Alvarez Arevalo M."/>
            <person name="Sterndorff E.B."/>
            <person name="Faurdal D."/>
            <person name="Vuksanovic O."/>
            <person name="Mourched A.-S."/>
            <person name="Charusanti P."/>
            <person name="Shaw S."/>
            <person name="Blin K."/>
            <person name="Weber T."/>
        </authorList>
    </citation>
    <scope>NUCLEOTIDE SEQUENCE</scope>
    <source>
        <strain evidence="1">NBC 01771</strain>
    </source>
</reference>
<organism evidence="1 2">
    <name type="scientific">Streptomyces scopuliridis</name>
    <dbReference type="NCBI Taxonomy" id="452529"/>
    <lineage>
        <taxon>Bacteria</taxon>
        <taxon>Bacillati</taxon>
        <taxon>Actinomycetota</taxon>
        <taxon>Actinomycetes</taxon>
        <taxon>Kitasatosporales</taxon>
        <taxon>Streptomycetaceae</taxon>
        <taxon>Streptomyces</taxon>
    </lineage>
</organism>
<name>A0ACD4ZF27_9ACTN</name>
<evidence type="ECO:0000313" key="2">
    <source>
        <dbReference type="Proteomes" id="UP001348369"/>
    </source>
</evidence>
<evidence type="ECO:0000313" key="1">
    <source>
        <dbReference type="EMBL" id="WSB96769.1"/>
    </source>
</evidence>
<gene>
    <name evidence="1" type="ORF">OG835_06995</name>
</gene>
<protein>
    <submittedName>
        <fullName evidence="1">Helix-turn-helix domain-containing protein</fullName>
    </submittedName>
</protein>
<accession>A0ACD4ZF27</accession>
<keyword evidence="2" id="KW-1185">Reference proteome</keyword>
<sequence length="478" mass="49305">MDHDGLVARRLIEAAARSGAALIAETAAAVSGWAVLVDPTTGAVYSSPDRAAASGTSAAAGAGGAAARSGDSDGGSDTTVRQVVGAALVVHAGPDVSARRVELVTRTTAGLLEVRARRAEELTSAEMRLHAVVTRLLLRGETGLAAEVIGGPTSHATVYRLSGGADPQAAYQAVWRALLPTGTRQDAPTLITLLDGELVVVALHDAARDDGRVLRLIARSAERHGLLGGVADPAPLDMLAAAFTEAGQARAGAAVGRRLVPAAGLGDRALLRIIPPDRLATWASSLLGPLAPPQRQALEGWLRTGSVGATAQMLGISRGTARSRLRTAGERLGGLDTPLALARLSLALRAPAAGPVESAGSADADPAAVLPTELVDAAQARRWATALTEPLDTPQRIALRVWLNHLGSVAPAAEELGLHRTTLRRWLEEIGRRLDVDLSSATVRADLCLALETLADPDDSPGSLPRRGGRTYQRSGAL</sequence>
<dbReference type="EMBL" id="CP109109">
    <property type="protein sequence ID" value="WSB96769.1"/>
    <property type="molecule type" value="Genomic_DNA"/>
</dbReference>
<proteinExistence type="predicted"/>